<dbReference type="Gene3D" id="3.20.20.140">
    <property type="entry name" value="Metal-dependent hydrolases"/>
    <property type="match status" value="1"/>
</dbReference>
<evidence type="ECO:0000313" key="3">
    <source>
        <dbReference type="Proteomes" id="UP001148614"/>
    </source>
</evidence>
<dbReference type="Gene3D" id="2.30.40.10">
    <property type="entry name" value="Urease, subunit C, domain 1"/>
    <property type="match status" value="1"/>
</dbReference>
<dbReference type="InterPro" id="IPR013108">
    <property type="entry name" value="Amidohydro_3"/>
</dbReference>
<feature type="domain" description="Amidohydrolase 3" evidence="1">
    <location>
        <begin position="37"/>
        <end position="131"/>
    </location>
</feature>
<dbReference type="PANTHER" id="PTHR22642:SF2">
    <property type="entry name" value="PROTEIN LONG AFTER FAR-RED 3"/>
    <property type="match status" value="1"/>
</dbReference>
<dbReference type="Gene3D" id="3.10.310.70">
    <property type="match status" value="1"/>
</dbReference>
<dbReference type="SUPFAM" id="SSF51338">
    <property type="entry name" value="Composite domain of metallo-dependent hydrolases"/>
    <property type="match status" value="1"/>
</dbReference>
<dbReference type="Pfam" id="PF07969">
    <property type="entry name" value="Amidohydro_3"/>
    <property type="match status" value="1"/>
</dbReference>
<dbReference type="GO" id="GO:0016810">
    <property type="term" value="F:hydrolase activity, acting on carbon-nitrogen (but not peptide) bonds"/>
    <property type="evidence" value="ECO:0007669"/>
    <property type="project" value="InterPro"/>
</dbReference>
<proteinExistence type="predicted"/>
<organism evidence="2 3">
    <name type="scientific">Xylaria arbuscula</name>
    <dbReference type="NCBI Taxonomy" id="114810"/>
    <lineage>
        <taxon>Eukaryota</taxon>
        <taxon>Fungi</taxon>
        <taxon>Dikarya</taxon>
        <taxon>Ascomycota</taxon>
        <taxon>Pezizomycotina</taxon>
        <taxon>Sordariomycetes</taxon>
        <taxon>Xylariomycetidae</taxon>
        <taxon>Xylariales</taxon>
        <taxon>Xylariaceae</taxon>
        <taxon>Xylaria</taxon>
    </lineage>
</organism>
<reference evidence="2" key="1">
    <citation type="submission" date="2022-07" db="EMBL/GenBank/DDBJ databases">
        <title>Genome Sequence of Xylaria arbuscula.</title>
        <authorList>
            <person name="Buettner E."/>
        </authorList>
    </citation>
    <scope>NUCLEOTIDE SEQUENCE</scope>
    <source>
        <strain evidence="2">VT107</strain>
    </source>
</reference>
<dbReference type="PANTHER" id="PTHR22642">
    <property type="entry name" value="IMIDAZOLONEPROPIONASE"/>
    <property type="match status" value="1"/>
</dbReference>
<dbReference type="EMBL" id="JANPWZ010001732">
    <property type="protein sequence ID" value="KAJ3563615.1"/>
    <property type="molecule type" value="Genomic_DNA"/>
</dbReference>
<comment type="caution">
    <text evidence="2">The sequence shown here is derived from an EMBL/GenBank/DDBJ whole genome shotgun (WGS) entry which is preliminary data.</text>
</comment>
<gene>
    <name evidence="2" type="ORF">NPX13_g8134</name>
</gene>
<evidence type="ECO:0000313" key="2">
    <source>
        <dbReference type="EMBL" id="KAJ3563615.1"/>
    </source>
</evidence>
<keyword evidence="3" id="KW-1185">Reference proteome</keyword>
<name>A0A9W8TIV5_9PEZI</name>
<dbReference type="Proteomes" id="UP001148614">
    <property type="component" value="Unassembled WGS sequence"/>
</dbReference>
<evidence type="ECO:0000259" key="1">
    <source>
        <dbReference type="Pfam" id="PF07969"/>
    </source>
</evidence>
<dbReference type="InterPro" id="IPR011059">
    <property type="entry name" value="Metal-dep_hydrolase_composite"/>
</dbReference>
<protein>
    <recommendedName>
        <fullName evidence="1">Amidohydrolase 3 domain-containing protein</fullName>
    </recommendedName>
</protein>
<dbReference type="VEuPathDB" id="FungiDB:F4678DRAFT_436814"/>
<dbReference type="AlphaFoldDB" id="A0A9W8TIV5"/>
<accession>A0A9W8TIV5</accession>
<sequence>MSEAEDVVSVVGIKDGVIVYVGDDQTEALSNFVAAPDIIDLQGRTAVPGLIDCHNHIVLLGNRPSYHTPLENAYSVADVQNTYRARAGGVPSGKFITTIGGFHPNHFTERRLPTLAELDEAVPDHPVFISYGFAGPATTNSLGKAFFEALPSPPVISANGSIASRSRTASAGCATRWCMRRRWE</sequence>